<evidence type="ECO:0000256" key="2">
    <source>
        <dbReference type="SAM" id="SignalP"/>
    </source>
</evidence>
<evidence type="ECO:0000313" key="5">
    <source>
        <dbReference type="Proteomes" id="UP000757890"/>
    </source>
</evidence>
<feature type="signal peptide" evidence="2">
    <location>
        <begin position="1"/>
        <end position="24"/>
    </location>
</feature>
<evidence type="ECO:0000259" key="3">
    <source>
        <dbReference type="SMART" id="SM00646"/>
    </source>
</evidence>
<name>A0A930B7M7_9FIRM</name>
<dbReference type="InterPro" id="IPR002508">
    <property type="entry name" value="MurNAc-LAA_cat"/>
</dbReference>
<dbReference type="GO" id="GO:0008745">
    <property type="term" value="F:N-acetylmuramoyl-L-alanine amidase activity"/>
    <property type="evidence" value="ECO:0007669"/>
    <property type="project" value="InterPro"/>
</dbReference>
<proteinExistence type="predicted"/>
<dbReference type="SMART" id="SM00646">
    <property type="entry name" value="Ami_3"/>
    <property type="match status" value="1"/>
</dbReference>
<organism evidence="4 5">
    <name type="scientific">Dialister invisus</name>
    <dbReference type="NCBI Taxonomy" id="218538"/>
    <lineage>
        <taxon>Bacteria</taxon>
        <taxon>Bacillati</taxon>
        <taxon>Bacillota</taxon>
        <taxon>Negativicutes</taxon>
        <taxon>Veillonellales</taxon>
        <taxon>Veillonellaceae</taxon>
        <taxon>Dialister</taxon>
    </lineage>
</organism>
<dbReference type="GO" id="GO:0009253">
    <property type="term" value="P:peptidoglycan catabolic process"/>
    <property type="evidence" value="ECO:0007669"/>
    <property type="project" value="InterPro"/>
</dbReference>
<dbReference type="GO" id="GO:0030288">
    <property type="term" value="C:outer membrane-bounded periplasmic space"/>
    <property type="evidence" value="ECO:0007669"/>
    <property type="project" value="TreeGrafter"/>
</dbReference>
<dbReference type="PANTHER" id="PTHR30404:SF0">
    <property type="entry name" value="N-ACETYLMURAMOYL-L-ALANINE AMIDASE AMIC"/>
    <property type="match status" value="1"/>
</dbReference>
<comment type="caution">
    <text evidence="4">The sequence shown here is derived from an EMBL/GenBank/DDBJ whole genome shotgun (WGS) entry which is preliminary data.</text>
</comment>
<dbReference type="CDD" id="cd02696">
    <property type="entry name" value="MurNAc-LAA"/>
    <property type="match status" value="1"/>
</dbReference>
<keyword evidence="2" id="KW-0732">Signal</keyword>
<accession>A0A930B7M7</accession>
<dbReference type="RefSeq" id="WP_007069721.1">
    <property type="nucleotide sequence ID" value="NZ_CAJPSS010000013.1"/>
</dbReference>
<keyword evidence="1" id="KW-0378">Hydrolase</keyword>
<gene>
    <name evidence="4" type="ORF">HXL70_03300</name>
</gene>
<dbReference type="Proteomes" id="UP000757890">
    <property type="component" value="Unassembled WGS sequence"/>
</dbReference>
<dbReference type="AlphaFoldDB" id="A0A930B7M7"/>
<dbReference type="EMBL" id="JABZMK010000009">
    <property type="protein sequence ID" value="MBF1129054.1"/>
    <property type="molecule type" value="Genomic_DNA"/>
</dbReference>
<dbReference type="GeneID" id="78277467"/>
<sequence>MKRIFSILIFFVSLFLLAVHPASAAPASITNFRWTARNDGDPPFVRIAMDLSHAVKAEAAIDEEGKNFQLILRDTAKGSALHQYEMDERAIDFATVSEKNGDTYLDVLMTKPQKMENIRVFALRPDAKAGKPHRLVVDIPIIGAKKSYYKSVDKAEKRNAAKAAKEEITSSTPAAPAPPIKDVPVSAEARQALKGKIICLDPGHGGTDVGAIGHLNNKEIYEKDITLPIALNLRDLLTSAGAKVVMTRTTDRDVYGPYASDTAELQARCDIANEAHAHVFVSIHIDSISNPQIDGVTAYYYVGSDKSLLLAHMLHQATLNSLSIPDRGVRANNFYVTAHTTMPSVLMEMGYISNEHRLKMLTSKWAPKSIAKSLFNGLVDYFAQTD</sequence>
<reference evidence="4" key="1">
    <citation type="submission" date="2020-04" db="EMBL/GenBank/DDBJ databases">
        <title>Deep metagenomics examines the oral microbiome during advanced dental caries in children, revealing novel taxa and co-occurrences with host molecules.</title>
        <authorList>
            <person name="Baker J.L."/>
            <person name="Morton J.T."/>
            <person name="Dinis M."/>
            <person name="Alvarez R."/>
            <person name="Tran N.C."/>
            <person name="Knight R."/>
            <person name="Edlund A."/>
        </authorList>
    </citation>
    <scope>NUCLEOTIDE SEQUENCE</scope>
    <source>
        <strain evidence="4">JCVI_32_bin.14</strain>
    </source>
</reference>
<evidence type="ECO:0000313" key="4">
    <source>
        <dbReference type="EMBL" id="MBF1129054.1"/>
    </source>
</evidence>
<protein>
    <submittedName>
        <fullName evidence="4">N-acetylmuramoyl-L-alanine amidase</fullName>
    </submittedName>
</protein>
<dbReference type="Gene3D" id="3.40.630.40">
    <property type="entry name" value="Zn-dependent exopeptidases"/>
    <property type="match status" value="1"/>
</dbReference>
<dbReference type="InterPro" id="IPR050695">
    <property type="entry name" value="N-acetylmuramoyl_amidase_3"/>
</dbReference>
<evidence type="ECO:0000256" key="1">
    <source>
        <dbReference type="ARBA" id="ARBA00022801"/>
    </source>
</evidence>
<feature type="chain" id="PRO_5037987935" evidence="2">
    <location>
        <begin position="25"/>
        <end position="386"/>
    </location>
</feature>
<dbReference type="SUPFAM" id="SSF53187">
    <property type="entry name" value="Zn-dependent exopeptidases"/>
    <property type="match status" value="1"/>
</dbReference>
<dbReference type="Pfam" id="PF01520">
    <property type="entry name" value="Amidase_3"/>
    <property type="match status" value="1"/>
</dbReference>
<feature type="domain" description="MurNAc-LAA" evidence="3">
    <location>
        <begin position="269"/>
        <end position="379"/>
    </location>
</feature>
<dbReference type="PANTHER" id="PTHR30404">
    <property type="entry name" value="N-ACETYLMURAMOYL-L-ALANINE AMIDASE"/>
    <property type="match status" value="1"/>
</dbReference>